<dbReference type="InterPro" id="IPR045324">
    <property type="entry name" value="Small_multidrug_res"/>
</dbReference>
<gene>
    <name evidence="8" type="ORF">GCM10007140_20150</name>
</gene>
<feature type="transmembrane region" description="Helical" evidence="7">
    <location>
        <begin position="81"/>
        <end position="97"/>
    </location>
</feature>
<name>A0A917AU74_9BACI</name>
<dbReference type="PANTHER" id="PTHR30561:SF7">
    <property type="entry name" value="GUANIDINIUM EFFLUX SYSTEM SUBUNIT GDNC-RELATED"/>
    <property type="match status" value="1"/>
</dbReference>
<organism evidence="8 9">
    <name type="scientific">Priestia taiwanensis</name>
    <dbReference type="NCBI Taxonomy" id="1347902"/>
    <lineage>
        <taxon>Bacteria</taxon>
        <taxon>Bacillati</taxon>
        <taxon>Bacillota</taxon>
        <taxon>Bacilli</taxon>
        <taxon>Bacillales</taxon>
        <taxon>Bacillaceae</taxon>
        <taxon>Priestia</taxon>
    </lineage>
</organism>
<dbReference type="Proteomes" id="UP000605259">
    <property type="component" value="Unassembled WGS sequence"/>
</dbReference>
<comment type="caution">
    <text evidence="8">The sequence shown here is derived from an EMBL/GenBank/DDBJ whole genome shotgun (WGS) entry which is preliminary data.</text>
</comment>
<evidence type="ECO:0000256" key="4">
    <source>
        <dbReference type="ARBA" id="ARBA00022989"/>
    </source>
</evidence>
<evidence type="ECO:0000256" key="2">
    <source>
        <dbReference type="ARBA" id="ARBA00022475"/>
    </source>
</evidence>
<feature type="transmembrane region" description="Helical" evidence="7">
    <location>
        <begin position="26"/>
        <end position="44"/>
    </location>
</feature>
<evidence type="ECO:0000256" key="5">
    <source>
        <dbReference type="ARBA" id="ARBA00023136"/>
    </source>
</evidence>
<keyword evidence="9" id="KW-1185">Reference proteome</keyword>
<evidence type="ECO:0000313" key="9">
    <source>
        <dbReference type="Proteomes" id="UP000605259"/>
    </source>
</evidence>
<comment type="subcellular location">
    <subcellularLocation>
        <location evidence="1 6">Cell membrane</location>
        <topology evidence="1 6">Multi-pass membrane protein</topology>
    </subcellularLocation>
</comment>
<comment type="similarity">
    <text evidence="6">Belongs to the drug/metabolite transporter (DMT) superfamily. Small multidrug resistance (SMR) (TC 2.A.7.1) family.</text>
</comment>
<dbReference type="RefSeq" id="WP_188388232.1">
    <property type="nucleotide sequence ID" value="NZ_BMFK01000001.1"/>
</dbReference>
<dbReference type="GO" id="GO:0005886">
    <property type="term" value="C:plasma membrane"/>
    <property type="evidence" value="ECO:0007669"/>
    <property type="project" value="UniProtKB-SubCell"/>
</dbReference>
<accession>A0A917AU74</accession>
<dbReference type="Gene3D" id="1.10.3730.20">
    <property type="match status" value="1"/>
</dbReference>
<dbReference type="AlphaFoldDB" id="A0A917AU74"/>
<dbReference type="SUPFAM" id="SSF103481">
    <property type="entry name" value="Multidrug resistance efflux transporter EmrE"/>
    <property type="match status" value="1"/>
</dbReference>
<keyword evidence="5 7" id="KW-0472">Membrane</keyword>
<keyword evidence="4 7" id="KW-1133">Transmembrane helix</keyword>
<dbReference type="InterPro" id="IPR000390">
    <property type="entry name" value="Small_drug/metabolite_transptr"/>
</dbReference>
<evidence type="ECO:0000256" key="7">
    <source>
        <dbReference type="SAM" id="Phobius"/>
    </source>
</evidence>
<dbReference type="EMBL" id="BMFK01000001">
    <property type="protein sequence ID" value="GGE70157.1"/>
    <property type="molecule type" value="Genomic_DNA"/>
</dbReference>
<dbReference type="InterPro" id="IPR037185">
    <property type="entry name" value="EmrE-like"/>
</dbReference>
<reference evidence="8" key="1">
    <citation type="journal article" date="2014" name="Int. J. Syst. Evol. Microbiol.">
        <title>Complete genome sequence of Corynebacterium casei LMG S-19264T (=DSM 44701T), isolated from a smear-ripened cheese.</title>
        <authorList>
            <consortium name="US DOE Joint Genome Institute (JGI-PGF)"/>
            <person name="Walter F."/>
            <person name="Albersmeier A."/>
            <person name="Kalinowski J."/>
            <person name="Ruckert C."/>
        </authorList>
    </citation>
    <scope>NUCLEOTIDE SEQUENCE</scope>
    <source>
        <strain evidence="8">CGMCC 1.12698</strain>
    </source>
</reference>
<keyword evidence="2" id="KW-1003">Cell membrane</keyword>
<dbReference type="PANTHER" id="PTHR30561">
    <property type="entry name" value="SMR FAMILY PROTON-DEPENDENT DRUG EFFLUX TRANSPORTER SUGE"/>
    <property type="match status" value="1"/>
</dbReference>
<reference evidence="8" key="2">
    <citation type="submission" date="2020-09" db="EMBL/GenBank/DDBJ databases">
        <authorList>
            <person name="Sun Q."/>
            <person name="Zhou Y."/>
        </authorList>
    </citation>
    <scope>NUCLEOTIDE SEQUENCE</scope>
    <source>
        <strain evidence="8">CGMCC 1.12698</strain>
    </source>
</reference>
<evidence type="ECO:0000256" key="6">
    <source>
        <dbReference type="RuleBase" id="RU003942"/>
    </source>
</evidence>
<evidence type="ECO:0000256" key="3">
    <source>
        <dbReference type="ARBA" id="ARBA00022692"/>
    </source>
</evidence>
<keyword evidence="3 6" id="KW-0812">Transmembrane</keyword>
<dbReference type="Pfam" id="PF00893">
    <property type="entry name" value="Multi_Drug_Res"/>
    <property type="match status" value="1"/>
</dbReference>
<proteinExistence type="inferred from homology"/>
<feature type="transmembrane region" description="Helical" evidence="7">
    <location>
        <begin position="56"/>
        <end position="75"/>
    </location>
</feature>
<dbReference type="GO" id="GO:0022857">
    <property type="term" value="F:transmembrane transporter activity"/>
    <property type="evidence" value="ECO:0007669"/>
    <property type="project" value="InterPro"/>
</dbReference>
<evidence type="ECO:0000256" key="1">
    <source>
        <dbReference type="ARBA" id="ARBA00004651"/>
    </source>
</evidence>
<evidence type="ECO:0000313" key="8">
    <source>
        <dbReference type="EMBL" id="GGE70157.1"/>
    </source>
</evidence>
<protein>
    <submittedName>
        <fullName evidence="8">Multidrug SMR transporter</fullName>
    </submittedName>
</protein>
<sequence length="114" mass="12175">MAWLYVFLAGFIEIFWVLGLKHADSIPMWIGVAGLIAVSFWLVIKAYDELPAGTVYAVFTGMGTVGIVIVDIVFFDAPVSIAKLALLALLLTGIIGLKRLTGSSASEDGEKEVA</sequence>